<dbReference type="AlphaFoldDB" id="A0A0A0B3U8"/>
<dbReference type="RefSeq" id="WP_034634402.1">
    <property type="nucleotide sequence ID" value="NZ_AXNT01000154.1"/>
</dbReference>
<dbReference type="Proteomes" id="UP000029833">
    <property type="component" value="Unassembled WGS sequence"/>
</dbReference>
<gene>
    <name evidence="2" type="ORF">Q760_05545</name>
</gene>
<proteinExistence type="predicted"/>
<accession>A0A0A0B3U8</accession>
<evidence type="ECO:0000313" key="3">
    <source>
        <dbReference type="Proteomes" id="UP000029833"/>
    </source>
</evidence>
<protein>
    <submittedName>
        <fullName evidence="2">Uncharacterized protein</fullName>
    </submittedName>
</protein>
<keyword evidence="3" id="KW-1185">Reference proteome</keyword>
<feature type="region of interest" description="Disordered" evidence="1">
    <location>
        <begin position="24"/>
        <end position="43"/>
    </location>
</feature>
<organism evidence="2 3">
    <name type="scientific">Cellulomonas cellasea DSM 20118</name>
    <dbReference type="NCBI Taxonomy" id="1408250"/>
    <lineage>
        <taxon>Bacteria</taxon>
        <taxon>Bacillati</taxon>
        <taxon>Actinomycetota</taxon>
        <taxon>Actinomycetes</taxon>
        <taxon>Micrococcales</taxon>
        <taxon>Cellulomonadaceae</taxon>
        <taxon>Cellulomonas</taxon>
    </lineage>
</organism>
<name>A0A0A0B3U8_9CELL</name>
<evidence type="ECO:0000313" key="2">
    <source>
        <dbReference type="EMBL" id="KGM00872.1"/>
    </source>
</evidence>
<sequence>MELTLFLVFVGAVVLVSVIGTAVSRGSRAGGGRPRSGSARRDASWIGGAGAGAWYGSAGDAGSGWGGGDFGGGGGGGGDGGGC</sequence>
<dbReference type="EMBL" id="AXNT01000154">
    <property type="protein sequence ID" value="KGM00872.1"/>
    <property type="molecule type" value="Genomic_DNA"/>
</dbReference>
<evidence type="ECO:0000256" key="1">
    <source>
        <dbReference type="SAM" id="MobiDB-lite"/>
    </source>
</evidence>
<reference evidence="2 3" key="1">
    <citation type="submission" date="2013-10" db="EMBL/GenBank/DDBJ databases">
        <authorList>
            <person name="Wang G."/>
            <person name="Zhuang W."/>
        </authorList>
    </citation>
    <scope>NUCLEOTIDE SEQUENCE [LARGE SCALE GENOMIC DNA]</scope>
    <source>
        <strain evidence="2 3">DSM 20118</strain>
    </source>
</reference>
<comment type="caution">
    <text evidence="2">The sequence shown here is derived from an EMBL/GenBank/DDBJ whole genome shotgun (WGS) entry which is preliminary data.</text>
</comment>